<keyword evidence="3" id="KW-1003">Cell membrane</keyword>
<feature type="domain" description="Ionotropic glutamate receptor C-terminal" evidence="10">
    <location>
        <begin position="198"/>
        <end position="479"/>
    </location>
</feature>
<dbReference type="PANTHER" id="PTHR42643">
    <property type="entry name" value="IONOTROPIC RECEPTOR 20A-RELATED"/>
    <property type="match status" value="1"/>
</dbReference>
<dbReference type="InterPro" id="IPR001320">
    <property type="entry name" value="Iontro_rcpt_C"/>
</dbReference>
<protein>
    <recommendedName>
        <fullName evidence="10">Ionotropic glutamate receptor C-terminal domain-containing protein</fullName>
    </recommendedName>
</protein>
<keyword evidence="12" id="KW-1185">Reference proteome</keyword>
<gene>
    <name evidence="11" type="ORF">SK128_001425</name>
</gene>
<feature type="transmembrane region" description="Helical" evidence="9">
    <location>
        <begin position="114"/>
        <end position="133"/>
    </location>
</feature>
<feature type="transmembrane region" description="Helical" evidence="9">
    <location>
        <begin position="473"/>
        <end position="494"/>
    </location>
</feature>
<reference evidence="11 12" key="1">
    <citation type="submission" date="2023-11" db="EMBL/GenBank/DDBJ databases">
        <title>Halocaridina rubra genome assembly.</title>
        <authorList>
            <person name="Smith C."/>
        </authorList>
    </citation>
    <scope>NUCLEOTIDE SEQUENCE [LARGE SCALE GENOMIC DNA]</scope>
    <source>
        <strain evidence="11">EP-1</strain>
        <tissue evidence="11">Whole</tissue>
    </source>
</reference>
<organism evidence="11 12">
    <name type="scientific">Halocaridina rubra</name>
    <name type="common">Hawaiian red shrimp</name>
    <dbReference type="NCBI Taxonomy" id="373956"/>
    <lineage>
        <taxon>Eukaryota</taxon>
        <taxon>Metazoa</taxon>
        <taxon>Ecdysozoa</taxon>
        <taxon>Arthropoda</taxon>
        <taxon>Crustacea</taxon>
        <taxon>Multicrustacea</taxon>
        <taxon>Malacostraca</taxon>
        <taxon>Eumalacostraca</taxon>
        <taxon>Eucarida</taxon>
        <taxon>Decapoda</taxon>
        <taxon>Pleocyemata</taxon>
        <taxon>Caridea</taxon>
        <taxon>Atyoidea</taxon>
        <taxon>Atyidae</taxon>
        <taxon>Halocaridina</taxon>
    </lineage>
</organism>
<evidence type="ECO:0000256" key="7">
    <source>
        <dbReference type="ARBA" id="ARBA00023170"/>
    </source>
</evidence>
<dbReference type="Pfam" id="PF00060">
    <property type="entry name" value="Lig_chan"/>
    <property type="match status" value="1"/>
</dbReference>
<comment type="subcellular location">
    <subcellularLocation>
        <location evidence="1">Cell membrane</location>
        <topology evidence="1">Multi-pass membrane protein</topology>
    </subcellularLocation>
</comment>
<dbReference type="Gene3D" id="1.10.287.70">
    <property type="match status" value="1"/>
</dbReference>
<dbReference type="AlphaFoldDB" id="A0AAN8XS71"/>
<evidence type="ECO:0000259" key="10">
    <source>
        <dbReference type="Pfam" id="PF00060"/>
    </source>
</evidence>
<comment type="similarity">
    <text evidence="2">Belongs to the glutamate-gated ion channel (TC 1.A.10.1) family.</text>
</comment>
<evidence type="ECO:0000256" key="1">
    <source>
        <dbReference type="ARBA" id="ARBA00004651"/>
    </source>
</evidence>
<dbReference type="GO" id="GO:0015276">
    <property type="term" value="F:ligand-gated monoatomic ion channel activity"/>
    <property type="evidence" value="ECO:0007669"/>
    <property type="project" value="InterPro"/>
</dbReference>
<sequence length="496" mass="56548">MSTDCVGVLLLNENVEFLEFFAQWSLQGRLLIWTAKLIVITSLQLSVLQSLVSTHWIYSNMNTVVLNQVYKANSANFFGAQVNVSATSYKPLWFETTVETRDGQTEKRITGMDYLLLTAVARALNFTFYVVPIKSWSEALNHMEKRQTFATPVYHVVLYNRLKRFEYTLGYTYSRLSFSMAKPKLTPNWQSLYNPLSDEVWITIFASVVFVIVVLMVFQKIVMYINEDEDTFNDWITQLVVASLFSQSASAHLPKSNSIRIILAVWLIFTFIIGVAYRGNLTAFLTLPKYPPRPETIPELVSNAERVNWDSWGKDFKLYFRDSGSEVFEKLAGLIEVGIETVEGLKYVTKSRQAYMDTIHKLRLDIAEHFTNVDGSSPLYIGRESVMPGLAAWPIPHDSPYKTQLDRCISRVVEGGLYEKWTDDMMDLARQYSVKRKKLFQETRSKENDVEEGTASEGQGIQALTLTHLQGPLILLVLGTALAAVTFLIEFVVIKC</sequence>
<evidence type="ECO:0000256" key="3">
    <source>
        <dbReference type="ARBA" id="ARBA00022475"/>
    </source>
</evidence>
<dbReference type="InterPro" id="IPR052192">
    <property type="entry name" value="Insect_Ionotropic_Sensory_Rcpt"/>
</dbReference>
<keyword evidence="4 9" id="KW-0812">Transmembrane</keyword>
<name>A0AAN8XS71_HALRR</name>
<dbReference type="SUPFAM" id="SSF53850">
    <property type="entry name" value="Periplasmic binding protein-like II"/>
    <property type="match status" value="1"/>
</dbReference>
<evidence type="ECO:0000256" key="4">
    <source>
        <dbReference type="ARBA" id="ARBA00022692"/>
    </source>
</evidence>
<feature type="transmembrane region" description="Helical" evidence="9">
    <location>
        <begin position="259"/>
        <end position="277"/>
    </location>
</feature>
<dbReference type="GO" id="GO:0005886">
    <property type="term" value="C:plasma membrane"/>
    <property type="evidence" value="ECO:0007669"/>
    <property type="project" value="UniProtKB-SubCell"/>
</dbReference>
<evidence type="ECO:0000256" key="9">
    <source>
        <dbReference type="SAM" id="Phobius"/>
    </source>
</evidence>
<feature type="transmembrane region" description="Helical" evidence="9">
    <location>
        <begin position="30"/>
        <end position="52"/>
    </location>
</feature>
<keyword evidence="8" id="KW-0325">Glycoprotein</keyword>
<evidence type="ECO:0000313" key="11">
    <source>
        <dbReference type="EMBL" id="KAK7083239.1"/>
    </source>
</evidence>
<keyword evidence="5 9" id="KW-1133">Transmembrane helix</keyword>
<dbReference type="EMBL" id="JAXCGZ010003784">
    <property type="protein sequence ID" value="KAK7083239.1"/>
    <property type="molecule type" value="Genomic_DNA"/>
</dbReference>
<evidence type="ECO:0000256" key="2">
    <source>
        <dbReference type="ARBA" id="ARBA00008685"/>
    </source>
</evidence>
<dbReference type="PANTHER" id="PTHR42643:SF24">
    <property type="entry name" value="IONOTROPIC RECEPTOR 60A"/>
    <property type="match status" value="1"/>
</dbReference>
<evidence type="ECO:0000256" key="6">
    <source>
        <dbReference type="ARBA" id="ARBA00023136"/>
    </source>
</evidence>
<evidence type="ECO:0000313" key="12">
    <source>
        <dbReference type="Proteomes" id="UP001381693"/>
    </source>
</evidence>
<dbReference type="Proteomes" id="UP001381693">
    <property type="component" value="Unassembled WGS sequence"/>
</dbReference>
<keyword evidence="7" id="KW-0675">Receptor</keyword>
<accession>A0AAN8XS71</accession>
<keyword evidence="6 9" id="KW-0472">Membrane</keyword>
<dbReference type="GO" id="GO:0050906">
    <property type="term" value="P:detection of stimulus involved in sensory perception"/>
    <property type="evidence" value="ECO:0007669"/>
    <property type="project" value="UniProtKB-ARBA"/>
</dbReference>
<comment type="caution">
    <text evidence="11">The sequence shown here is derived from an EMBL/GenBank/DDBJ whole genome shotgun (WGS) entry which is preliminary data.</text>
</comment>
<proteinExistence type="inferred from homology"/>
<evidence type="ECO:0000256" key="5">
    <source>
        <dbReference type="ARBA" id="ARBA00022989"/>
    </source>
</evidence>
<feature type="transmembrane region" description="Helical" evidence="9">
    <location>
        <begin position="200"/>
        <end position="218"/>
    </location>
</feature>
<evidence type="ECO:0000256" key="8">
    <source>
        <dbReference type="ARBA" id="ARBA00023180"/>
    </source>
</evidence>